<organism evidence="5 6">
    <name type="scientific">Amycolatopsis melonis</name>
    <dbReference type="NCBI Taxonomy" id="3156488"/>
    <lineage>
        <taxon>Bacteria</taxon>
        <taxon>Bacillati</taxon>
        <taxon>Actinomycetota</taxon>
        <taxon>Actinomycetes</taxon>
        <taxon>Pseudonocardiales</taxon>
        <taxon>Pseudonocardiaceae</taxon>
        <taxon>Amycolatopsis</taxon>
    </lineage>
</organism>
<keyword evidence="4" id="KW-1133">Transmembrane helix</keyword>
<keyword evidence="3" id="KW-0802">TPR repeat</keyword>
<comment type="function">
    <text evidence="1">Involved in endocytosis.</text>
</comment>
<dbReference type="Gene3D" id="1.25.40.10">
    <property type="entry name" value="Tetratricopeptide repeat domain"/>
    <property type="match status" value="1"/>
</dbReference>
<gene>
    <name evidence="5" type="ORF">ABJI51_00850</name>
</gene>
<evidence type="ECO:0000256" key="1">
    <source>
        <dbReference type="ARBA" id="ARBA00002550"/>
    </source>
</evidence>
<feature type="transmembrane region" description="Helical" evidence="4">
    <location>
        <begin position="225"/>
        <end position="245"/>
    </location>
</feature>
<comment type="similarity">
    <text evidence="2">Belongs to the YPP1 family.</text>
</comment>
<dbReference type="Proteomes" id="UP001440984">
    <property type="component" value="Unassembled WGS sequence"/>
</dbReference>
<dbReference type="SUPFAM" id="SSF48452">
    <property type="entry name" value="TPR-like"/>
    <property type="match status" value="1"/>
</dbReference>
<protein>
    <submittedName>
        <fullName evidence="5">Tetratricopeptide repeat protein</fullName>
    </submittedName>
</protein>
<sequence length="366" mass="39121">MTTRRVAALVQARQFERAIREATAALATEPDSAVLWHLLALAQYGAHDHPAALESIGRALAAGVATADVFVHRGWILTALERPGEAVSAFEEALAVDPGHAEAHACLARLLVSGGALTTPEVHARALGHARRACELAPSAARSHLALATVLLAEPHREAARRAAEPVRAAIALEPDNTEALRLRALVDLRRRNAVRAVRGYAEVLRLDPQDTVAAQNLALATWMLFARAHLIVLAMLATAALAAAAGGWVVRAPAAAVIAAAAWYVLVSRPHRAFPPPMRPAARRLLRRDALVRPYLAGIVWAAASALAAVAPWESPAMGRVLVVAGLFGYAVGVGAAHRRLRELRDRNDRQRRESWLEVAASQRG</sequence>
<evidence type="ECO:0000256" key="3">
    <source>
        <dbReference type="PROSITE-ProRule" id="PRU00339"/>
    </source>
</evidence>
<dbReference type="InterPro" id="IPR019734">
    <property type="entry name" value="TPR_rpt"/>
</dbReference>
<feature type="transmembrane region" description="Helical" evidence="4">
    <location>
        <begin position="251"/>
        <end position="270"/>
    </location>
</feature>
<evidence type="ECO:0000256" key="4">
    <source>
        <dbReference type="SAM" id="Phobius"/>
    </source>
</evidence>
<feature type="transmembrane region" description="Helical" evidence="4">
    <location>
        <begin position="291"/>
        <end position="312"/>
    </location>
</feature>
<comment type="caution">
    <text evidence="5">The sequence shown here is derived from an EMBL/GenBank/DDBJ whole genome shotgun (WGS) entry which is preliminary data.</text>
</comment>
<dbReference type="PANTHER" id="PTHR23083:SF464">
    <property type="entry name" value="TETRATRICOPEPTIDE REPEAT DOMAIN 7, ISOFORM A"/>
    <property type="match status" value="1"/>
</dbReference>
<dbReference type="InterPro" id="IPR011990">
    <property type="entry name" value="TPR-like_helical_dom_sf"/>
</dbReference>
<evidence type="ECO:0000313" key="5">
    <source>
        <dbReference type="EMBL" id="MEQ0557598.1"/>
    </source>
</evidence>
<keyword evidence="4" id="KW-0472">Membrane</keyword>
<dbReference type="PROSITE" id="PS50005">
    <property type="entry name" value="TPR"/>
    <property type="match status" value="1"/>
</dbReference>
<dbReference type="PANTHER" id="PTHR23083">
    <property type="entry name" value="TETRATRICOPEPTIDE REPEAT PROTEIN, TPR"/>
    <property type="match status" value="1"/>
</dbReference>
<proteinExistence type="inferred from homology"/>
<name>A0ABV0L5R1_9PSEU</name>
<reference evidence="5 6" key="1">
    <citation type="submission" date="2024-05" db="EMBL/GenBank/DDBJ databases">
        <authorList>
            <person name="Zhao H."/>
            <person name="Xu Y."/>
            <person name="Lin S."/>
            <person name="Spain J.C."/>
            <person name="Zhou N.-Y."/>
        </authorList>
    </citation>
    <scope>NUCLEOTIDE SEQUENCE [LARGE SCALE GENOMIC DNA]</scope>
    <source>
        <strain evidence="5 6">NEAU-NG30</strain>
    </source>
</reference>
<dbReference type="EMBL" id="JBDZYD010000001">
    <property type="protein sequence ID" value="MEQ0557598.1"/>
    <property type="molecule type" value="Genomic_DNA"/>
</dbReference>
<keyword evidence="4" id="KW-0812">Transmembrane</keyword>
<dbReference type="SMART" id="SM00028">
    <property type="entry name" value="TPR"/>
    <property type="match status" value="3"/>
</dbReference>
<evidence type="ECO:0000313" key="6">
    <source>
        <dbReference type="Proteomes" id="UP001440984"/>
    </source>
</evidence>
<evidence type="ECO:0000256" key="2">
    <source>
        <dbReference type="ARBA" id="ARBA00038251"/>
    </source>
</evidence>
<dbReference type="InterPro" id="IPR051722">
    <property type="entry name" value="Endocytosis_PI4K-reg_protein"/>
</dbReference>
<feature type="transmembrane region" description="Helical" evidence="4">
    <location>
        <begin position="318"/>
        <end position="338"/>
    </location>
</feature>
<keyword evidence="6" id="KW-1185">Reference proteome</keyword>
<accession>A0ABV0L5R1</accession>
<feature type="repeat" description="TPR" evidence="3">
    <location>
        <begin position="67"/>
        <end position="100"/>
    </location>
</feature>
<dbReference type="RefSeq" id="WP_348946899.1">
    <property type="nucleotide sequence ID" value="NZ_JBDZYD010000001.1"/>
</dbReference>